<gene>
    <name evidence="2" type="primary">LOC115625399</name>
</gene>
<name>A0A6J2TME4_DROLE</name>
<reference evidence="2" key="1">
    <citation type="submission" date="2025-08" db="UniProtKB">
        <authorList>
            <consortium name="RefSeq"/>
        </authorList>
    </citation>
    <scope>IDENTIFICATION</scope>
    <source>
        <strain evidence="2">11010-0011.00</strain>
        <tissue evidence="2">Whole body</tissue>
    </source>
</reference>
<evidence type="ECO:0000313" key="2">
    <source>
        <dbReference type="RefSeq" id="XP_030376298.1"/>
    </source>
</evidence>
<dbReference type="OrthoDB" id="8064020at2759"/>
<dbReference type="PANTHER" id="PTHR20898">
    <property type="entry name" value="DAEDALUS ON 3-RELATED-RELATED"/>
    <property type="match status" value="1"/>
</dbReference>
<dbReference type="SMART" id="SM00697">
    <property type="entry name" value="DM8"/>
    <property type="match status" value="1"/>
</dbReference>
<feature type="non-terminal residue" evidence="2">
    <location>
        <position position="1"/>
    </location>
</feature>
<sequence>NGGYHPFLYNFTINSCKFLEKPKNSLKKYFYDLFASYSNINHSCPYDHDVLVNELPMSFLNSKVTGYLPFTKGDYVLKTSWLAYGINRADVTVYFSIV</sequence>
<keyword evidence="1" id="KW-1185">Reference proteome</keyword>
<dbReference type="GeneID" id="115625399"/>
<dbReference type="Proteomes" id="UP000504634">
    <property type="component" value="Unplaced"/>
</dbReference>
<dbReference type="AlphaFoldDB" id="A0A6J2TME4"/>
<dbReference type="Pfam" id="PF06477">
    <property type="entry name" value="DUF1091"/>
    <property type="match status" value="1"/>
</dbReference>
<protein>
    <submittedName>
        <fullName evidence="2">Uncharacterized protein LOC115625399</fullName>
    </submittedName>
</protein>
<dbReference type="PANTHER" id="PTHR20898:SF0">
    <property type="entry name" value="DAEDALUS ON 3-RELATED"/>
    <property type="match status" value="1"/>
</dbReference>
<dbReference type="RefSeq" id="XP_030376298.1">
    <property type="nucleotide sequence ID" value="XM_030520438.1"/>
</dbReference>
<dbReference type="InterPro" id="IPR010512">
    <property type="entry name" value="DUF1091"/>
</dbReference>
<proteinExistence type="predicted"/>
<evidence type="ECO:0000313" key="1">
    <source>
        <dbReference type="Proteomes" id="UP000504634"/>
    </source>
</evidence>
<accession>A0A6J2TME4</accession>
<organism evidence="1 2">
    <name type="scientific">Drosophila lebanonensis</name>
    <name type="common">Fruit fly</name>
    <name type="synonym">Scaptodrosophila lebanonensis</name>
    <dbReference type="NCBI Taxonomy" id="7225"/>
    <lineage>
        <taxon>Eukaryota</taxon>
        <taxon>Metazoa</taxon>
        <taxon>Ecdysozoa</taxon>
        <taxon>Arthropoda</taxon>
        <taxon>Hexapoda</taxon>
        <taxon>Insecta</taxon>
        <taxon>Pterygota</taxon>
        <taxon>Neoptera</taxon>
        <taxon>Endopterygota</taxon>
        <taxon>Diptera</taxon>
        <taxon>Brachycera</taxon>
        <taxon>Muscomorpha</taxon>
        <taxon>Ephydroidea</taxon>
        <taxon>Drosophilidae</taxon>
        <taxon>Scaptodrosophila</taxon>
    </lineage>
</organism>